<dbReference type="InterPro" id="IPR037069">
    <property type="entry name" value="AcylCoA_DH/ox_N_sf"/>
</dbReference>
<dbReference type="InterPro" id="IPR050741">
    <property type="entry name" value="Acyl-CoA_dehydrogenase"/>
</dbReference>
<dbReference type="InterPro" id="IPR013107">
    <property type="entry name" value="Acyl-CoA_DH_C"/>
</dbReference>
<dbReference type="InterPro" id="IPR046373">
    <property type="entry name" value="Acyl-CoA_Oxase/DH_mid-dom_sf"/>
</dbReference>
<evidence type="ECO:0000313" key="3">
    <source>
        <dbReference type="EMBL" id="MBB6563216.1"/>
    </source>
</evidence>
<dbReference type="SUPFAM" id="SSF47203">
    <property type="entry name" value="Acyl-CoA dehydrogenase C-terminal domain-like"/>
    <property type="match status" value="1"/>
</dbReference>
<evidence type="ECO:0000313" key="4">
    <source>
        <dbReference type="Proteomes" id="UP000575083"/>
    </source>
</evidence>
<dbReference type="GO" id="GO:0005737">
    <property type="term" value="C:cytoplasm"/>
    <property type="evidence" value="ECO:0007669"/>
    <property type="project" value="TreeGrafter"/>
</dbReference>
<dbReference type="InterPro" id="IPR009100">
    <property type="entry name" value="AcylCoA_DH/oxidase_NM_dom_sf"/>
</dbReference>
<dbReference type="GO" id="GO:0016712">
    <property type="term" value="F:oxidoreductase activity, acting on paired donors, with incorporation or reduction of molecular oxygen, reduced flavin or flavoprotein as one donor, and incorporation of one atom of oxygen"/>
    <property type="evidence" value="ECO:0007669"/>
    <property type="project" value="TreeGrafter"/>
</dbReference>
<dbReference type="Gene3D" id="1.20.140.10">
    <property type="entry name" value="Butyryl-CoA Dehydrogenase, subunit A, domain 3"/>
    <property type="match status" value="1"/>
</dbReference>
<dbReference type="Gene3D" id="2.40.110.10">
    <property type="entry name" value="Butyryl-CoA Dehydrogenase, subunit A, domain 2"/>
    <property type="match status" value="1"/>
</dbReference>
<dbReference type="SUPFAM" id="SSF56645">
    <property type="entry name" value="Acyl-CoA dehydrogenase NM domain-like"/>
    <property type="match status" value="1"/>
</dbReference>
<dbReference type="GO" id="GO:0033539">
    <property type="term" value="P:fatty acid beta-oxidation using acyl-CoA dehydrogenase"/>
    <property type="evidence" value="ECO:0007669"/>
    <property type="project" value="TreeGrafter"/>
</dbReference>
<evidence type="ECO:0000256" key="1">
    <source>
        <dbReference type="ARBA" id="ARBA00023002"/>
    </source>
</evidence>
<proteinExistence type="predicted"/>
<dbReference type="RefSeq" id="WP_184864006.1">
    <property type="nucleotide sequence ID" value="NZ_JACHLK010000017.1"/>
</dbReference>
<dbReference type="GO" id="GO:0003995">
    <property type="term" value="F:acyl-CoA dehydrogenase activity"/>
    <property type="evidence" value="ECO:0007669"/>
    <property type="project" value="TreeGrafter"/>
</dbReference>
<dbReference type="PANTHER" id="PTHR48083:SF19">
    <property type="entry name" value="FLAVIN-DEPENDENT MONOOXYGENASE, OXYGENASE SUBUNIT HSAA"/>
    <property type="match status" value="1"/>
</dbReference>
<name>A0A7X0PJV2_9BURK</name>
<feature type="domain" description="Acyl-CoA dehydrogenase C-terminal" evidence="2">
    <location>
        <begin position="241"/>
        <end position="376"/>
    </location>
</feature>
<dbReference type="Proteomes" id="UP000575083">
    <property type="component" value="Unassembled WGS sequence"/>
</dbReference>
<dbReference type="PANTHER" id="PTHR48083">
    <property type="entry name" value="MEDIUM-CHAIN SPECIFIC ACYL-COA DEHYDROGENASE, MITOCHONDRIAL-RELATED"/>
    <property type="match status" value="1"/>
</dbReference>
<dbReference type="Pfam" id="PF08028">
    <property type="entry name" value="Acyl-CoA_dh_2"/>
    <property type="match status" value="1"/>
</dbReference>
<dbReference type="GO" id="GO:0050660">
    <property type="term" value="F:flavin adenine dinucleotide binding"/>
    <property type="evidence" value="ECO:0007669"/>
    <property type="project" value="InterPro"/>
</dbReference>
<keyword evidence="4" id="KW-1185">Reference proteome</keyword>
<sequence length="404" mass="43206">MAHTVLQLPRTREAILAGIPALADTIAQGAAQREADRSLPHEAFRLVRQSGLGALRIGKADGGPDGSVEDLIGALATLAAADSNVAHALRIHFNATEALRLTPPSPQRQLQVQRTLEGALFGGAYTERGTERAGLTHTALVREGDHFRLSGRKFYATGTAFSDYANVSVLDEEGTLVTLNLPVDREGIAILDDWDGFGQRLTASGSIVFTDVLVHAHEVQPRDAGSLVGRHTSALRQLHLVTAAAGAVRNVLADATRYVREHGRPALHSPAATAREDHFNQLVVGELAAASHAIDALVLDNARWLDRSAQAIAAGAPQAADLVLQGALATAKTQTVVARLALGAAERMFEAGGASATSSRHNFDRHWRNIRTIFNHNPLLQKTRVLGDYQLNGVTTHLEEGRVF</sequence>
<accession>A0A7X0PJV2</accession>
<organism evidence="3 4">
    <name type="scientific">Acidovorax soli</name>
    <dbReference type="NCBI Taxonomy" id="592050"/>
    <lineage>
        <taxon>Bacteria</taxon>
        <taxon>Pseudomonadati</taxon>
        <taxon>Pseudomonadota</taxon>
        <taxon>Betaproteobacteria</taxon>
        <taxon>Burkholderiales</taxon>
        <taxon>Comamonadaceae</taxon>
        <taxon>Acidovorax</taxon>
    </lineage>
</organism>
<reference evidence="3 4" key="1">
    <citation type="submission" date="2020-08" db="EMBL/GenBank/DDBJ databases">
        <title>Functional genomics of gut bacteria from endangered species of beetles.</title>
        <authorList>
            <person name="Carlos-Shanley C."/>
        </authorList>
    </citation>
    <scope>NUCLEOTIDE SEQUENCE [LARGE SCALE GENOMIC DNA]</scope>
    <source>
        <strain evidence="3 4">S00198</strain>
    </source>
</reference>
<dbReference type="PIRSF" id="PIRSF016578">
    <property type="entry name" value="HsaA"/>
    <property type="match status" value="1"/>
</dbReference>
<dbReference type="InterPro" id="IPR036250">
    <property type="entry name" value="AcylCo_DH-like_C"/>
</dbReference>
<protein>
    <submittedName>
        <fullName evidence="3">Alkylation response protein AidB-like acyl-CoA dehydrogenase</fullName>
    </submittedName>
</protein>
<dbReference type="Gene3D" id="1.10.540.10">
    <property type="entry name" value="Acyl-CoA dehydrogenase/oxidase, N-terminal domain"/>
    <property type="match status" value="1"/>
</dbReference>
<evidence type="ECO:0000259" key="2">
    <source>
        <dbReference type="Pfam" id="PF08028"/>
    </source>
</evidence>
<keyword evidence="1" id="KW-0560">Oxidoreductase</keyword>
<comment type="caution">
    <text evidence="3">The sequence shown here is derived from an EMBL/GenBank/DDBJ whole genome shotgun (WGS) entry which is preliminary data.</text>
</comment>
<dbReference type="EMBL" id="JACHLK010000017">
    <property type="protein sequence ID" value="MBB6563216.1"/>
    <property type="molecule type" value="Genomic_DNA"/>
</dbReference>
<gene>
    <name evidence="3" type="ORF">HNP48_005935</name>
</gene>
<dbReference type="AlphaFoldDB" id="A0A7X0PJV2"/>